<feature type="signal peptide" evidence="4">
    <location>
        <begin position="1"/>
        <end position="27"/>
    </location>
</feature>
<evidence type="ECO:0000313" key="7">
    <source>
        <dbReference type="Proteomes" id="UP000193834"/>
    </source>
</evidence>
<organism evidence="6 7">
    <name type="scientific">Paenibacillus aquistagni</name>
    <dbReference type="NCBI Taxonomy" id="1852522"/>
    <lineage>
        <taxon>Bacteria</taxon>
        <taxon>Bacillati</taxon>
        <taxon>Bacillota</taxon>
        <taxon>Bacilli</taxon>
        <taxon>Bacillales</taxon>
        <taxon>Paenibacillaceae</taxon>
        <taxon>Paenibacillus</taxon>
    </lineage>
</organism>
<feature type="chain" id="PRO_5038945081" evidence="4">
    <location>
        <begin position="28"/>
        <end position="374"/>
    </location>
</feature>
<feature type="region of interest" description="Disordered" evidence="3">
    <location>
        <begin position="35"/>
        <end position="55"/>
    </location>
</feature>
<dbReference type="PANTHER" id="PTHR30036">
    <property type="entry name" value="D-XYLOSE-BINDING PERIPLASMIC PROTEIN"/>
    <property type="match status" value="1"/>
</dbReference>
<feature type="domain" description="Periplasmic binding protein" evidence="5">
    <location>
        <begin position="65"/>
        <end position="321"/>
    </location>
</feature>
<accession>A0A1X7JGW1</accession>
<dbReference type="STRING" id="1852522.SAMN06295960_1553"/>
<dbReference type="OrthoDB" id="7041874at2"/>
<dbReference type="EMBL" id="FXAZ01000001">
    <property type="protein sequence ID" value="SMG26964.1"/>
    <property type="molecule type" value="Genomic_DNA"/>
</dbReference>
<dbReference type="SUPFAM" id="SSF53822">
    <property type="entry name" value="Periplasmic binding protein-like I"/>
    <property type="match status" value="1"/>
</dbReference>
<keyword evidence="4" id="KW-0732">Signal</keyword>
<dbReference type="PANTHER" id="PTHR30036:SF7">
    <property type="entry name" value="ABC TRANSPORTER PERIPLASMIC-BINDING PROTEIN YPHF"/>
    <property type="match status" value="1"/>
</dbReference>
<name>A0A1X7JGW1_9BACL</name>
<dbReference type="RefSeq" id="WP_085493683.1">
    <property type="nucleotide sequence ID" value="NZ_FXAZ01000001.1"/>
</dbReference>
<proteinExistence type="inferred from homology"/>
<evidence type="ECO:0000256" key="4">
    <source>
        <dbReference type="SAM" id="SignalP"/>
    </source>
</evidence>
<reference evidence="6 7" key="1">
    <citation type="submission" date="2017-04" db="EMBL/GenBank/DDBJ databases">
        <authorList>
            <person name="Afonso C.L."/>
            <person name="Miller P.J."/>
            <person name="Scott M.A."/>
            <person name="Spackman E."/>
            <person name="Goraichik I."/>
            <person name="Dimitrov K.M."/>
            <person name="Suarez D.L."/>
            <person name="Swayne D.E."/>
        </authorList>
    </citation>
    <scope>NUCLEOTIDE SEQUENCE [LARGE SCALE GENOMIC DNA]</scope>
    <source>
        <strain evidence="6 7">11</strain>
    </source>
</reference>
<keyword evidence="7" id="KW-1185">Reference proteome</keyword>
<evidence type="ECO:0000256" key="2">
    <source>
        <dbReference type="ARBA" id="ARBA00007639"/>
    </source>
</evidence>
<dbReference type="Proteomes" id="UP000193834">
    <property type="component" value="Unassembled WGS sequence"/>
</dbReference>
<evidence type="ECO:0000313" key="6">
    <source>
        <dbReference type="EMBL" id="SMG26964.1"/>
    </source>
</evidence>
<sequence length="374" mass="40692">MTQIAHGKKRKAIILTMLLMLAMLVSACGVKTVGSSEPAGSGSGKVEPVTETSADQASDLKGKKIALVMEFNSGTFSQQYLAGVKEEVERFGGELTTFVAETDKSKMASQLEMAVNQKFDGILTDHGDAATLTAGMNKAKEANIPVVAFDALVEIPGITVIEQGDQKMAEMTLEQLAKDAGGKGNIVKIWTAGFAPMERRQVAYEQFLNTYPDIKEIAAFGSVSNSTALDTQAKMEAILKQYPKEGEITAVWASYDEFAKGAARAIQQAGRTDIKIYGIDMSDEDLQMLQNPASPWVASAAVDPKDIGRIQVRYLFQKLHGDQTEDKVILEPVYVHRDQLPADKQISTDELGEYVKGWGGSTQGEQDWMSEYSK</sequence>
<dbReference type="GO" id="GO:0030246">
    <property type="term" value="F:carbohydrate binding"/>
    <property type="evidence" value="ECO:0007669"/>
    <property type="project" value="TreeGrafter"/>
</dbReference>
<evidence type="ECO:0000256" key="1">
    <source>
        <dbReference type="ARBA" id="ARBA00004196"/>
    </source>
</evidence>
<dbReference type="AlphaFoldDB" id="A0A1X7JGW1"/>
<dbReference type="GO" id="GO:0030288">
    <property type="term" value="C:outer membrane-bounded periplasmic space"/>
    <property type="evidence" value="ECO:0007669"/>
    <property type="project" value="TreeGrafter"/>
</dbReference>
<comment type="similarity">
    <text evidence="2">Belongs to the bacterial solute-binding protein 2 family.</text>
</comment>
<comment type="subcellular location">
    <subcellularLocation>
        <location evidence="1">Cell envelope</location>
    </subcellularLocation>
</comment>
<evidence type="ECO:0000259" key="5">
    <source>
        <dbReference type="Pfam" id="PF13407"/>
    </source>
</evidence>
<dbReference type="CDD" id="cd06305">
    <property type="entry name" value="PBP1_methylthioribose_binding-like"/>
    <property type="match status" value="1"/>
</dbReference>
<dbReference type="Pfam" id="PF13407">
    <property type="entry name" value="Peripla_BP_4"/>
    <property type="match status" value="1"/>
</dbReference>
<dbReference type="InterPro" id="IPR028082">
    <property type="entry name" value="Peripla_BP_I"/>
</dbReference>
<evidence type="ECO:0000256" key="3">
    <source>
        <dbReference type="SAM" id="MobiDB-lite"/>
    </source>
</evidence>
<gene>
    <name evidence="6" type="ORF">SAMN06295960_1553</name>
</gene>
<dbReference type="InterPro" id="IPR050555">
    <property type="entry name" value="Bact_Solute-Bind_Prot2"/>
</dbReference>
<protein>
    <submittedName>
        <fullName evidence="6">Monosaccharide ABC transporter substrate-binding protein, CUT2 family</fullName>
    </submittedName>
</protein>
<dbReference type="InterPro" id="IPR025997">
    <property type="entry name" value="SBP_2_dom"/>
</dbReference>
<dbReference type="Gene3D" id="3.40.50.2300">
    <property type="match status" value="2"/>
</dbReference>